<comment type="caution">
    <text evidence="1">The sequence shown here is derived from an EMBL/GenBank/DDBJ whole genome shotgun (WGS) entry which is preliminary data.</text>
</comment>
<protein>
    <submittedName>
        <fullName evidence="1">Uncharacterized protein</fullName>
    </submittedName>
</protein>
<dbReference type="Proteomes" id="UP000822476">
    <property type="component" value="Unassembled WGS sequence"/>
</dbReference>
<dbReference type="EMBL" id="JTDE01020861">
    <property type="protein sequence ID" value="KAF7233714.1"/>
    <property type="molecule type" value="Genomic_DNA"/>
</dbReference>
<accession>A0A8S9YMA4</accession>
<dbReference type="AlphaFoldDB" id="A0A8S9YMA4"/>
<dbReference type="InterPro" id="IPR027417">
    <property type="entry name" value="P-loop_NTPase"/>
</dbReference>
<keyword evidence="2" id="KW-1185">Reference proteome</keyword>
<dbReference type="Gene3D" id="3.40.50.300">
    <property type="entry name" value="P-loop containing nucleotide triphosphate hydrolases"/>
    <property type="match status" value="1"/>
</dbReference>
<name>A0A8S9YMA4_9TREM</name>
<dbReference type="SUPFAM" id="SSF52540">
    <property type="entry name" value="P-loop containing nucleoside triphosphate hydrolases"/>
    <property type="match status" value="1"/>
</dbReference>
<organism evidence="1 2">
    <name type="scientific">Paragonimus skrjabini miyazakii</name>
    <dbReference type="NCBI Taxonomy" id="59628"/>
    <lineage>
        <taxon>Eukaryota</taxon>
        <taxon>Metazoa</taxon>
        <taxon>Spiralia</taxon>
        <taxon>Lophotrochozoa</taxon>
        <taxon>Platyhelminthes</taxon>
        <taxon>Trematoda</taxon>
        <taxon>Digenea</taxon>
        <taxon>Plagiorchiida</taxon>
        <taxon>Troglotremata</taxon>
        <taxon>Troglotrematidae</taxon>
        <taxon>Paragonimus</taxon>
    </lineage>
</organism>
<sequence>MLTHIAEGTFTGHTLLDIMLDGRDIDDATVLEIVTQKLKSSECHNRGYIIDDLPNNSEKQFGIPLQLETLSTINPKPNCFIHVSVSDEEHRAWWLMKRIDPLTGQMYTLTDTVGIPMLDRSVTKRWVIRHEDLPESLDKHIKFYNNVMKPALHRFLDNHKSIPLLHVSSSATHTNLFENTIQELYNNSDHPELSRLDLFGELAYVNTTSKDCEQKSSPSVRKSRWQQLRDAFLCKS</sequence>
<dbReference type="OrthoDB" id="439792at2759"/>
<gene>
    <name evidence="1" type="ORF">EG68_09858</name>
</gene>
<dbReference type="Pfam" id="PF00406">
    <property type="entry name" value="ADK"/>
    <property type="match status" value="1"/>
</dbReference>
<proteinExistence type="predicted"/>
<evidence type="ECO:0000313" key="1">
    <source>
        <dbReference type="EMBL" id="KAF7233714.1"/>
    </source>
</evidence>
<reference evidence="1" key="1">
    <citation type="submission" date="2019-07" db="EMBL/GenBank/DDBJ databases">
        <title>Annotation for the trematode Paragonimus miyazaki's.</title>
        <authorList>
            <person name="Choi Y.-J."/>
        </authorList>
    </citation>
    <scope>NUCLEOTIDE SEQUENCE</scope>
    <source>
        <strain evidence="1">Japan</strain>
    </source>
</reference>
<evidence type="ECO:0000313" key="2">
    <source>
        <dbReference type="Proteomes" id="UP000822476"/>
    </source>
</evidence>